<name>X0WFL6_9ZZZZ</name>
<comment type="caution">
    <text evidence="1">The sequence shown here is derived from an EMBL/GenBank/DDBJ whole genome shotgun (WGS) entry which is preliminary data.</text>
</comment>
<protein>
    <recommendedName>
        <fullName evidence="2">DUF3800 domain-containing protein</fullName>
    </recommendedName>
</protein>
<feature type="non-terminal residue" evidence="1">
    <location>
        <position position="78"/>
    </location>
</feature>
<evidence type="ECO:0000313" key="1">
    <source>
        <dbReference type="EMBL" id="GAG29769.1"/>
    </source>
</evidence>
<gene>
    <name evidence="1" type="ORF">S01H1_64490</name>
</gene>
<reference evidence="1" key="1">
    <citation type="journal article" date="2014" name="Front. Microbiol.">
        <title>High frequency of phylogenetically diverse reductive dehalogenase-homologous genes in deep subseafloor sedimentary metagenomes.</title>
        <authorList>
            <person name="Kawai M."/>
            <person name="Futagami T."/>
            <person name="Toyoda A."/>
            <person name="Takaki Y."/>
            <person name="Nishi S."/>
            <person name="Hori S."/>
            <person name="Arai W."/>
            <person name="Tsubouchi T."/>
            <person name="Morono Y."/>
            <person name="Uchiyama I."/>
            <person name="Ito T."/>
            <person name="Fujiyama A."/>
            <person name="Inagaki F."/>
            <person name="Takami H."/>
        </authorList>
    </citation>
    <scope>NUCLEOTIDE SEQUENCE</scope>
    <source>
        <strain evidence="1">Expedition CK06-06</strain>
    </source>
</reference>
<accession>X0WFL6</accession>
<dbReference type="AlphaFoldDB" id="X0WFL6"/>
<evidence type="ECO:0008006" key="2">
    <source>
        <dbReference type="Google" id="ProtNLM"/>
    </source>
</evidence>
<organism evidence="1">
    <name type="scientific">marine sediment metagenome</name>
    <dbReference type="NCBI Taxonomy" id="412755"/>
    <lineage>
        <taxon>unclassified sequences</taxon>
        <taxon>metagenomes</taxon>
        <taxon>ecological metagenomes</taxon>
    </lineage>
</organism>
<proteinExistence type="predicted"/>
<dbReference type="EMBL" id="BARS01042510">
    <property type="protein sequence ID" value="GAG29769.1"/>
    <property type="molecule type" value="Genomic_DNA"/>
</dbReference>
<sequence>MNVYSAYSDESGTFDRCFQSIAVVSGEESAVTELREMLQNEIINKRIREVKFSKIKGYQSPSAEVARQFINYTVKEFA</sequence>